<dbReference type="InterPro" id="IPR026960">
    <property type="entry name" value="RVT-Znf"/>
</dbReference>
<dbReference type="AlphaFoldDB" id="A0A2Z6N0P0"/>
<protein>
    <recommendedName>
        <fullName evidence="1">Reverse transcriptase zinc-binding domain-containing protein</fullName>
    </recommendedName>
</protein>
<name>A0A2Z6N0P0_TRISU</name>
<keyword evidence="3" id="KW-1185">Reference proteome</keyword>
<feature type="domain" description="Reverse transcriptase zinc-binding" evidence="1">
    <location>
        <begin position="114"/>
        <end position="204"/>
    </location>
</feature>
<accession>A0A2Z6N0P0</accession>
<organism evidence="2 3">
    <name type="scientific">Trifolium subterraneum</name>
    <name type="common">Subterranean clover</name>
    <dbReference type="NCBI Taxonomy" id="3900"/>
    <lineage>
        <taxon>Eukaryota</taxon>
        <taxon>Viridiplantae</taxon>
        <taxon>Streptophyta</taxon>
        <taxon>Embryophyta</taxon>
        <taxon>Tracheophyta</taxon>
        <taxon>Spermatophyta</taxon>
        <taxon>Magnoliopsida</taxon>
        <taxon>eudicotyledons</taxon>
        <taxon>Gunneridae</taxon>
        <taxon>Pentapetalae</taxon>
        <taxon>rosids</taxon>
        <taxon>fabids</taxon>
        <taxon>Fabales</taxon>
        <taxon>Fabaceae</taxon>
        <taxon>Papilionoideae</taxon>
        <taxon>50 kb inversion clade</taxon>
        <taxon>NPAAA clade</taxon>
        <taxon>Hologalegina</taxon>
        <taxon>IRL clade</taxon>
        <taxon>Trifolieae</taxon>
        <taxon>Trifolium</taxon>
    </lineage>
</organism>
<evidence type="ECO:0000259" key="1">
    <source>
        <dbReference type="Pfam" id="PF13966"/>
    </source>
</evidence>
<dbReference type="PANTHER" id="PTHR33116">
    <property type="entry name" value="REVERSE TRANSCRIPTASE ZINC-BINDING DOMAIN-CONTAINING PROTEIN-RELATED-RELATED"/>
    <property type="match status" value="1"/>
</dbReference>
<reference evidence="3" key="1">
    <citation type="journal article" date="2017" name="Front. Plant Sci.">
        <title>Climate Clever Clovers: New Paradigm to Reduce the Environmental Footprint of Ruminants by Breeding Low Methanogenic Forages Utilizing Haplotype Variation.</title>
        <authorList>
            <person name="Kaur P."/>
            <person name="Appels R."/>
            <person name="Bayer P.E."/>
            <person name="Keeble-Gagnere G."/>
            <person name="Wang J."/>
            <person name="Hirakawa H."/>
            <person name="Shirasawa K."/>
            <person name="Vercoe P."/>
            <person name="Stefanova K."/>
            <person name="Durmic Z."/>
            <person name="Nichols P."/>
            <person name="Revell C."/>
            <person name="Isobe S.N."/>
            <person name="Edwards D."/>
            <person name="Erskine W."/>
        </authorList>
    </citation>
    <scope>NUCLEOTIDE SEQUENCE [LARGE SCALE GENOMIC DNA]</scope>
    <source>
        <strain evidence="3">cv. Daliak</strain>
    </source>
</reference>
<dbReference type="PANTHER" id="PTHR33116:SF86">
    <property type="entry name" value="REVERSE TRANSCRIPTASE DOMAIN-CONTAINING PROTEIN"/>
    <property type="match status" value="1"/>
</dbReference>
<sequence>MMNSFWWGHSGAQNRCINWMSWEKLAMHKNDGGMGFKHLSAFNLAMLGCRWRIGDDNNIPLWNENWLVDAFPLEPINNIDLTCSGLMVSDLMENDSKEWTVRRISTRGESKGDYSVKSAYRICVQELIDTSYLRVNGNWNLVWNIKVPPKVKNLIWRICRRCLPTRVRLRDKGVECTQTCALCNEENEDSEHIFFKCPSSRNVWSMTGFFHVVSNAINNNNNAQDIIFHILQQLSKDDSTVFACILWSIWKQRNNQIWNNVTDAQNFVLSRAVNMLQEWKAVCIVASNPDSKTQEPLARKWRKPMAGRVKCNIDASFPANSDIVGIGICIRDEQGAFILAKTE</sequence>
<evidence type="ECO:0000313" key="3">
    <source>
        <dbReference type="Proteomes" id="UP000242715"/>
    </source>
</evidence>
<evidence type="ECO:0000313" key="2">
    <source>
        <dbReference type="EMBL" id="GAU37566.1"/>
    </source>
</evidence>
<gene>
    <name evidence="2" type="ORF">TSUD_153990</name>
</gene>
<dbReference type="OrthoDB" id="1412470at2759"/>
<dbReference type="EMBL" id="DF973678">
    <property type="protein sequence ID" value="GAU37566.1"/>
    <property type="molecule type" value="Genomic_DNA"/>
</dbReference>
<dbReference type="Pfam" id="PF13966">
    <property type="entry name" value="zf-RVT"/>
    <property type="match status" value="1"/>
</dbReference>
<dbReference type="Proteomes" id="UP000242715">
    <property type="component" value="Unassembled WGS sequence"/>
</dbReference>
<proteinExistence type="predicted"/>